<dbReference type="Pfam" id="PF13193">
    <property type="entry name" value="AMP-binding_C"/>
    <property type="match status" value="1"/>
</dbReference>
<evidence type="ECO:0000259" key="4">
    <source>
        <dbReference type="Pfam" id="PF00501"/>
    </source>
</evidence>
<comment type="caution">
    <text evidence="6">The sequence shown here is derived from an EMBL/GenBank/DDBJ whole genome shotgun (WGS) entry which is preliminary data.</text>
</comment>
<dbReference type="EMBL" id="JAKOGI010002156">
    <property type="protein sequence ID" value="KAJ8422755.1"/>
    <property type="molecule type" value="Genomic_DNA"/>
</dbReference>
<comment type="similarity">
    <text evidence="1">Belongs to the ATP-dependent AMP-binding enzyme family.</text>
</comment>
<dbReference type="AlphaFoldDB" id="A0A9Q1GLG9"/>
<dbReference type="PANTHER" id="PTHR24096:SF251">
    <property type="entry name" value="4-COUMARATE--COA LIGASE-LIKE 9"/>
    <property type="match status" value="1"/>
</dbReference>
<dbReference type="InterPro" id="IPR000873">
    <property type="entry name" value="AMP-dep_synth/lig_dom"/>
</dbReference>
<evidence type="ECO:0008006" key="8">
    <source>
        <dbReference type="Google" id="ProtNLM"/>
    </source>
</evidence>
<evidence type="ECO:0000256" key="2">
    <source>
        <dbReference type="ARBA" id="ARBA00022598"/>
    </source>
</evidence>
<dbReference type="Gene3D" id="3.40.50.980">
    <property type="match status" value="2"/>
</dbReference>
<dbReference type="PANTHER" id="PTHR24096">
    <property type="entry name" value="LONG-CHAIN-FATTY-ACID--COA LIGASE"/>
    <property type="match status" value="1"/>
</dbReference>
<evidence type="ECO:0000259" key="5">
    <source>
        <dbReference type="Pfam" id="PF13193"/>
    </source>
</evidence>
<dbReference type="InterPro" id="IPR045851">
    <property type="entry name" value="AMP-bd_C_sf"/>
</dbReference>
<dbReference type="InterPro" id="IPR025110">
    <property type="entry name" value="AMP-bd_C"/>
</dbReference>
<accession>A0A9Q1GLG9</accession>
<dbReference type="InterPro" id="IPR020845">
    <property type="entry name" value="AMP-binding_CS"/>
</dbReference>
<keyword evidence="7" id="KW-1185">Reference proteome</keyword>
<protein>
    <recommendedName>
        <fullName evidence="8">4-coumarate--CoA ligase</fullName>
    </recommendedName>
</protein>
<dbReference type="CDD" id="cd05904">
    <property type="entry name" value="4CL"/>
    <property type="match status" value="1"/>
</dbReference>
<organism evidence="6 7">
    <name type="scientific">Carnegiea gigantea</name>
    <dbReference type="NCBI Taxonomy" id="171969"/>
    <lineage>
        <taxon>Eukaryota</taxon>
        <taxon>Viridiplantae</taxon>
        <taxon>Streptophyta</taxon>
        <taxon>Embryophyta</taxon>
        <taxon>Tracheophyta</taxon>
        <taxon>Spermatophyta</taxon>
        <taxon>Magnoliopsida</taxon>
        <taxon>eudicotyledons</taxon>
        <taxon>Gunneridae</taxon>
        <taxon>Pentapetalae</taxon>
        <taxon>Caryophyllales</taxon>
        <taxon>Cactineae</taxon>
        <taxon>Cactaceae</taxon>
        <taxon>Cactoideae</taxon>
        <taxon>Echinocereeae</taxon>
        <taxon>Carnegiea</taxon>
    </lineage>
</organism>
<reference evidence="6" key="1">
    <citation type="submission" date="2022-04" db="EMBL/GenBank/DDBJ databases">
        <title>Carnegiea gigantea Genome sequencing and assembly v2.</title>
        <authorList>
            <person name="Copetti D."/>
            <person name="Sanderson M.J."/>
            <person name="Burquez A."/>
            <person name="Wojciechowski M.F."/>
        </authorList>
    </citation>
    <scope>NUCLEOTIDE SEQUENCE</scope>
    <source>
        <strain evidence="6">SGP5-SGP5p</strain>
        <tissue evidence="6">Aerial part</tissue>
    </source>
</reference>
<dbReference type="SUPFAM" id="SSF56801">
    <property type="entry name" value="Acetyl-CoA synthetase-like"/>
    <property type="match status" value="2"/>
</dbReference>
<feature type="transmembrane region" description="Helical" evidence="3">
    <location>
        <begin position="245"/>
        <end position="265"/>
    </location>
</feature>
<dbReference type="Gene3D" id="3.40.50.12780">
    <property type="entry name" value="N-terminal domain of ligase-like"/>
    <property type="match status" value="1"/>
</dbReference>
<sequence>MAAPPTHHSSTTTPIPCCSSMDPRSGYCSATKTYRSLRLQVPLPPETSSLSVTDYVFSLLSAADDFSPSITVLIDAAVDVSLSYADFLRRVDSLSLSLSSSLSAGDVALILCPSSLHVPVLYFAVLSLGVVVSPANPLSTQSELTHLVELARPSVIFSVSSMAPKLRSFNFRTIFIDSPEFDSMLTHPGNRPRISFSQSDTAAILYSSGTTGRVKGVELTHRNLIALIAGFYHVRTEKKAKNRPICLFTLPLFHVFGFFMLLRAVSMAETMVVMPRFDFEKMLAAIEKYRVVYMPVSPPLVVAMAKSGLTDKYDLSSLESLGCGGAPLGKEVAERFKARFPNVDLTQVQRQAREPNLACERAGWAPLGRHAAGKVGERLEGRLWAARQLKGYGMTETAGAAARALGPEECERYGSVGRLSELFEAKIVDPSTGEALPPGQQGELWLRGPMIMKGYVGDEEATAATFSPDGWLKSGDLCYFDSDGFLYIVDRLKELIKYKGYQVPPAELERLLLSHPEIADAAVVPYPDEEAGQIPMAFVVRKPGSTITESQVMDYVAKQASYTLS</sequence>
<proteinExistence type="inferred from homology"/>
<dbReference type="Proteomes" id="UP001153076">
    <property type="component" value="Unassembled WGS sequence"/>
</dbReference>
<evidence type="ECO:0000256" key="1">
    <source>
        <dbReference type="ARBA" id="ARBA00006432"/>
    </source>
</evidence>
<evidence type="ECO:0000313" key="6">
    <source>
        <dbReference type="EMBL" id="KAJ8422755.1"/>
    </source>
</evidence>
<dbReference type="Gene3D" id="3.30.300.30">
    <property type="match status" value="1"/>
</dbReference>
<evidence type="ECO:0000313" key="7">
    <source>
        <dbReference type="Proteomes" id="UP001153076"/>
    </source>
</evidence>
<dbReference type="GO" id="GO:0016405">
    <property type="term" value="F:CoA-ligase activity"/>
    <property type="evidence" value="ECO:0007669"/>
    <property type="project" value="TreeGrafter"/>
</dbReference>
<feature type="domain" description="AMP-dependent synthetase/ligase" evidence="4">
    <location>
        <begin position="68"/>
        <end position="346"/>
    </location>
</feature>
<keyword evidence="3" id="KW-0812">Transmembrane</keyword>
<dbReference type="InterPro" id="IPR042099">
    <property type="entry name" value="ANL_N_sf"/>
</dbReference>
<keyword evidence="2" id="KW-0436">Ligase</keyword>
<dbReference type="PROSITE" id="PS00455">
    <property type="entry name" value="AMP_BINDING"/>
    <property type="match status" value="1"/>
</dbReference>
<evidence type="ECO:0000256" key="3">
    <source>
        <dbReference type="SAM" id="Phobius"/>
    </source>
</evidence>
<keyword evidence="3" id="KW-1133">Transmembrane helix</keyword>
<gene>
    <name evidence="6" type="ORF">Cgig2_023376</name>
</gene>
<name>A0A9Q1GLG9_9CARY</name>
<dbReference type="OrthoDB" id="10253869at2759"/>
<keyword evidence="3" id="KW-0472">Membrane</keyword>
<feature type="domain" description="AMP-binding enzyme C-terminal" evidence="5">
    <location>
        <begin position="507"/>
        <end position="559"/>
    </location>
</feature>
<dbReference type="Pfam" id="PF00501">
    <property type="entry name" value="AMP-binding"/>
    <property type="match status" value="2"/>
</dbReference>
<feature type="domain" description="AMP-dependent synthetase/ligase" evidence="4">
    <location>
        <begin position="372"/>
        <end position="455"/>
    </location>
</feature>